<gene>
    <name evidence="1" type="ORF">B5P45_15105</name>
</gene>
<comment type="caution">
    <text evidence="1">The sequence shown here is derived from an EMBL/GenBank/DDBJ whole genome shotgun (WGS) entry which is preliminary data.</text>
</comment>
<protein>
    <submittedName>
        <fullName evidence="1">Uncharacterized protein</fullName>
    </submittedName>
</protein>
<dbReference type="EMBL" id="MZMT01000035">
    <property type="protein sequence ID" value="PIO43905.1"/>
    <property type="molecule type" value="Genomic_DNA"/>
</dbReference>
<proteinExistence type="predicted"/>
<evidence type="ECO:0000313" key="1">
    <source>
        <dbReference type="EMBL" id="PIO43905.1"/>
    </source>
</evidence>
<organism evidence="1 2">
    <name type="scientific">Phyllobacterium zundukense</name>
    <dbReference type="NCBI Taxonomy" id="1867719"/>
    <lineage>
        <taxon>Bacteria</taxon>
        <taxon>Pseudomonadati</taxon>
        <taxon>Pseudomonadota</taxon>
        <taxon>Alphaproteobacteria</taxon>
        <taxon>Hyphomicrobiales</taxon>
        <taxon>Phyllobacteriaceae</taxon>
        <taxon>Phyllobacterium</taxon>
    </lineage>
</organism>
<sequence>MLSYIGRLIGSDPNNPLGGGLGVSDCSRANRLRQHDNDVGFRIGRQCEQIMARMCQTITIGIKPYCFVRMIKKQFAKPIIGIRTIIPVL</sequence>
<keyword evidence="2" id="KW-1185">Reference proteome</keyword>
<name>A0A2N9VWN7_9HYPH</name>
<reference evidence="2" key="1">
    <citation type="journal article" date="2017" name="Int J Environ Stud">
        <title>Does the Miocene-Pliocene relict legume Oxytropis triphylla form nitrogen-fixing nodules with a combination of bacterial strains?</title>
        <authorList>
            <person name="Safronova V."/>
            <person name="Belimov A."/>
            <person name="Sazanova A."/>
            <person name="Kuznetsova I."/>
            <person name="Popova J."/>
            <person name="Andronov E."/>
            <person name="Verkhozina A."/>
            <person name="Tikhonovich I."/>
        </authorList>
    </citation>
    <scope>NUCLEOTIDE SEQUENCE [LARGE SCALE GENOMIC DNA]</scope>
    <source>
        <strain evidence="2">Tri-38</strain>
    </source>
</reference>
<dbReference type="Proteomes" id="UP000232163">
    <property type="component" value="Unassembled WGS sequence"/>
</dbReference>
<accession>A0A2N9VWN7</accession>
<evidence type="ECO:0000313" key="2">
    <source>
        <dbReference type="Proteomes" id="UP000232163"/>
    </source>
</evidence>
<dbReference type="AlphaFoldDB" id="A0A2N9VWN7"/>
<dbReference type="KEGG" id="pht:BLM14_19110"/>